<keyword evidence="4" id="KW-1185">Reference proteome</keyword>
<dbReference type="CDD" id="cd07814">
    <property type="entry name" value="SRPBCC_CalC_Aha1-like"/>
    <property type="match status" value="1"/>
</dbReference>
<organism evidence="3 4">
    <name type="scientific">Mucilaginibacter antarcticus</name>
    <dbReference type="NCBI Taxonomy" id="1855725"/>
    <lineage>
        <taxon>Bacteria</taxon>
        <taxon>Pseudomonadati</taxon>
        <taxon>Bacteroidota</taxon>
        <taxon>Sphingobacteriia</taxon>
        <taxon>Sphingobacteriales</taxon>
        <taxon>Sphingobacteriaceae</taxon>
        <taxon>Mucilaginibacter</taxon>
    </lineage>
</organism>
<evidence type="ECO:0000313" key="3">
    <source>
        <dbReference type="EMBL" id="MFD2864787.1"/>
    </source>
</evidence>
<evidence type="ECO:0000313" key="4">
    <source>
        <dbReference type="Proteomes" id="UP001597601"/>
    </source>
</evidence>
<comment type="similarity">
    <text evidence="1">Belongs to the AHA1 family.</text>
</comment>
<proteinExistence type="inferred from homology"/>
<dbReference type="Proteomes" id="UP001597601">
    <property type="component" value="Unassembled WGS sequence"/>
</dbReference>
<dbReference type="EMBL" id="JBHUON010000008">
    <property type="protein sequence ID" value="MFD2864787.1"/>
    <property type="molecule type" value="Genomic_DNA"/>
</dbReference>
<gene>
    <name evidence="3" type="ORF">ACFSYC_08820</name>
</gene>
<reference evidence="4" key="1">
    <citation type="journal article" date="2019" name="Int. J. Syst. Evol. Microbiol.">
        <title>The Global Catalogue of Microorganisms (GCM) 10K type strain sequencing project: providing services to taxonomists for standard genome sequencing and annotation.</title>
        <authorList>
            <consortium name="The Broad Institute Genomics Platform"/>
            <consortium name="The Broad Institute Genome Sequencing Center for Infectious Disease"/>
            <person name="Wu L."/>
            <person name="Ma J."/>
        </authorList>
    </citation>
    <scope>NUCLEOTIDE SEQUENCE [LARGE SCALE GENOMIC DNA]</scope>
    <source>
        <strain evidence="4">KCTC 52232</strain>
    </source>
</reference>
<feature type="domain" description="Activator of Hsp90 ATPase homologue 1/2-like C-terminal" evidence="2">
    <location>
        <begin position="14"/>
        <end position="135"/>
    </location>
</feature>
<dbReference type="Gene3D" id="3.30.530.20">
    <property type="match status" value="1"/>
</dbReference>
<sequence length="141" mass="16358">MNAQPFVIEQTYNWPIEKVWSALTDNEKLKQWYFKLDDFKPEVGFAFRFSGTDKGVTFWHRCVVTEATPPNKLAHTWTYEEFPGESVVTWELFDEGGKTRLKLTHTGLETFPQDNPSFATASFSKGWTYITGKGLMEFLDK</sequence>
<evidence type="ECO:0000259" key="2">
    <source>
        <dbReference type="Pfam" id="PF08327"/>
    </source>
</evidence>
<dbReference type="InterPro" id="IPR023393">
    <property type="entry name" value="START-like_dom_sf"/>
</dbReference>
<accession>A0ABW5XNM1</accession>
<evidence type="ECO:0000256" key="1">
    <source>
        <dbReference type="ARBA" id="ARBA00006817"/>
    </source>
</evidence>
<dbReference type="InterPro" id="IPR013538">
    <property type="entry name" value="ASHA1/2-like_C"/>
</dbReference>
<dbReference type="RefSeq" id="WP_377125899.1">
    <property type="nucleotide sequence ID" value="NZ_JBHUON010000008.1"/>
</dbReference>
<comment type="caution">
    <text evidence="3">The sequence shown here is derived from an EMBL/GenBank/DDBJ whole genome shotgun (WGS) entry which is preliminary data.</text>
</comment>
<dbReference type="SUPFAM" id="SSF55961">
    <property type="entry name" value="Bet v1-like"/>
    <property type="match status" value="1"/>
</dbReference>
<name>A0ABW5XNM1_9SPHI</name>
<dbReference type="Pfam" id="PF08327">
    <property type="entry name" value="AHSA1"/>
    <property type="match status" value="1"/>
</dbReference>
<protein>
    <submittedName>
        <fullName evidence="3">SRPBCC domain-containing protein</fullName>
    </submittedName>
</protein>